<dbReference type="InterPro" id="IPR013578">
    <property type="entry name" value="Peptidase_M16C_assoc"/>
</dbReference>
<dbReference type="InterPro" id="IPR011249">
    <property type="entry name" value="Metalloenz_LuxS/M16"/>
</dbReference>
<sequence>MSALMEEQSHFQIIRRFEADYAPAKFTQYESMRTGMRVVVIDRNGPTVESYIAFATEIHDDSGAPHTLEHLCFMGSRSYKHKGVLDQLAARAYSKANAWTEVDYTAYTLESAGWDGVVYSEMQGVQNNQRQVMDLQARRLLYPQGNGFRSETGGMMEQLRVLTADRIRGFHEAMYQPKNMCLILTGEVDHGKLIEVLDKFEGTILNDVPSLDAPFKRPWVESSPTPPLSNTIVNTVEFPDEDESSGEILIGFFGPNYSDILNNQAMGVLLFYLAGSSVSLLENAIVEKEQIASGVYYQMNMRPDTAVWFTLSSVATDKLADVEKRVFEILKEAVSKPLDMAYMTNCIIRLKRQVMLSTENSVQGFVQAAIQDHLFGKRDGSTLCEALSSLAVFEDLKKWTDQRWRDFMAQWLTDACHVSILGVPSRKLSEKLKKEEKARVKANQERLGDEGLKSLAEKLEQAITENDRPVPPEILEPFKVPGVESIHFIPTITARSGLAKELGNLENEVQQHVDQDEADLPLFIHFESIPTNFTHMSLILSTSSIPLHLKPLFTVYIDNLFTTPIIRDGKRIEFEQVVTELEKDTVTYSINTGTSFGNSELLCISVSVEREKYENAIKWLRDIMFNSIFDVERLKATLKKMLADIPEEKRSGDYMACAVDSMIHYTPNSSLRAQNTLVKAVYLKRINTLLSKGPDAVISRLEELRKSLLRFSNMRVLVVTDVAKLSNPVLTWSPFVDCLDISQPLAPLDPRKDALSEAAKSPGKLHYIIPMPTIDTSYALFTAHGPDSYQNPSLPALMVALSYLGSVEGPLWVAVRGAGLAYGTSFAHNSDTGLLRYRIYRSPDTFKAYSISRTVIEAFISGERPFEKLALEGAISTIVKGFADDQSTMLSAATLSFANQVVKGIPKDWSTKMLEQVRQVSIDQIKKVLQEFVLPIFLPGKADVVATCSTIMQERLKKDLEGVGFKPEVRTLASFQDDYGLKPERGDENEADEEDFKDGEDDCEEDQ</sequence>
<dbReference type="SMART" id="SM01264">
    <property type="entry name" value="M16C_associated"/>
    <property type="match status" value="1"/>
</dbReference>
<evidence type="ECO:0000256" key="2">
    <source>
        <dbReference type="ARBA" id="ARBA00007575"/>
    </source>
</evidence>
<feature type="region of interest" description="Disordered" evidence="7">
    <location>
        <begin position="976"/>
        <end position="1007"/>
    </location>
</feature>
<evidence type="ECO:0000313" key="9">
    <source>
        <dbReference type="EMBL" id="KAL1613667.1"/>
    </source>
</evidence>
<protein>
    <recommendedName>
        <fullName evidence="4">Presequence protease, mitochondrial</fullName>
    </recommendedName>
    <alternativeName>
        <fullName evidence="5">Pitrilysin metalloproteinase</fullName>
    </alternativeName>
</protein>
<dbReference type="SUPFAM" id="SSF63411">
    <property type="entry name" value="LuxS/MPP-like metallohydrolase"/>
    <property type="match status" value="4"/>
</dbReference>
<accession>A0ABR3S9B9</accession>
<evidence type="ECO:0000256" key="3">
    <source>
        <dbReference type="ARBA" id="ARBA00011853"/>
    </source>
</evidence>
<evidence type="ECO:0000256" key="4">
    <source>
        <dbReference type="ARBA" id="ARBA00020167"/>
    </source>
</evidence>
<gene>
    <name evidence="9" type="ORF">SLS56_012247</name>
</gene>
<evidence type="ECO:0000256" key="7">
    <source>
        <dbReference type="SAM" id="MobiDB-lite"/>
    </source>
</evidence>
<evidence type="ECO:0000259" key="8">
    <source>
        <dbReference type="SMART" id="SM01264"/>
    </source>
</evidence>
<keyword evidence="10" id="KW-1185">Reference proteome</keyword>
<dbReference type="Proteomes" id="UP001521116">
    <property type="component" value="Unassembled WGS sequence"/>
</dbReference>
<evidence type="ECO:0000313" key="10">
    <source>
        <dbReference type="Proteomes" id="UP001521116"/>
    </source>
</evidence>
<dbReference type="Pfam" id="PF05193">
    <property type="entry name" value="Peptidase_M16_C"/>
    <property type="match status" value="2"/>
</dbReference>
<dbReference type="PANTHER" id="PTHR43016:SF16">
    <property type="entry name" value="METALLOPROTEASE, PUTATIVE (AFU_ORTHOLOGUE AFUA_4G07610)-RELATED"/>
    <property type="match status" value="1"/>
</dbReference>
<comment type="subunit">
    <text evidence="3">Monomer and homodimer; homodimerization is induced by binding of the substrate.</text>
</comment>
<comment type="subcellular location">
    <subcellularLocation>
        <location evidence="1">Mitochondrion intermembrane space</location>
    </subcellularLocation>
</comment>
<dbReference type="EMBL" id="JAJVDC020000480">
    <property type="protein sequence ID" value="KAL1613667.1"/>
    <property type="molecule type" value="Genomic_DNA"/>
</dbReference>
<feature type="domain" description="Peptidase M16C associated" evidence="8">
    <location>
        <begin position="422"/>
        <end position="686"/>
    </location>
</feature>
<organism evidence="9 10">
    <name type="scientific">Neofusicoccum ribis</name>
    <dbReference type="NCBI Taxonomy" id="45134"/>
    <lineage>
        <taxon>Eukaryota</taxon>
        <taxon>Fungi</taxon>
        <taxon>Dikarya</taxon>
        <taxon>Ascomycota</taxon>
        <taxon>Pezizomycotina</taxon>
        <taxon>Dothideomycetes</taxon>
        <taxon>Dothideomycetes incertae sedis</taxon>
        <taxon>Botryosphaeriales</taxon>
        <taxon>Botryosphaeriaceae</taxon>
        <taxon>Neofusicoccum</taxon>
    </lineage>
</organism>
<dbReference type="InterPro" id="IPR007863">
    <property type="entry name" value="Peptidase_M16_C"/>
</dbReference>
<evidence type="ECO:0000256" key="5">
    <source>
        <dbReference type="ARBA" id="ARBA00034552"/>
    </source>
</evidence>
<evidence type="ECO:0000256" key="6">
    <source>
        <dbReference type="ARBA" id="ARBA00045897"/>
    </source>
</evidence>
<proteinExistence type="inferred from homology"/>
<dbReference type="PANTHER" id="PTHR43016">
    <property type="entry name" value="PRESEQUENCE PROTEASE"/>
    <property type="match status" value="1"/>
</dbReference>
<name>A0ABR3S9B9_9PEZI</name>
<reference evidence="9 10" key="1">
    <citation type="submission" date="2024-02" db="EMBL/GenBank/DDBJ databases">
        <title>De novo assembly and annotation of 12 fungi associated with fruit tree decline syndrome in Ontario, Canada.</title>
        <authorList>
            <person name="Sulman M."/>
            <person name="Ellouze W."/>
            <person name="Ilyukhin E."/>
        </authorList>
    </citation>
    <scope>NUCLEOTIDE SEQUENCE [LARGE SCALE GENOMIC DNA]</scope>
    <source>
        <strain evidence="9 10">M1-105</strain>
    </source>
</reference>
<feature type="compositionally biased region" description="Acidic residues" evidence="7">
    <location>
        <begin position="989"/>
        <end position="1007"/>
    </location>
</feature>
<comment type="function">
    <text evidence="6">Degrades mitochondrial transit peptides after their cleavage in the intermembrane space or in the matrix, and presequence peptides; clearance of these peptides is required to keep the presequence processing machinery running. Preferentially cleaves the N-terminal side of paired basic amino acid residues. Also degrades other unstructured peptides. May function as an ATP-dependent peptidase as opposed to a metalloendopeptidase.</text>
</comment>
<dbReference type="Gene3D" id="3.30.830.10">
    <property type="entry name" value="Metalloenzyme, LuxS/M16 peptidase-like"/>
    <property type="match status" value="5"/>
</dbReference>
<evidence type="ECO:0000256" key="1">
    <source>
        <dbReference type="ARBA" id="ARBA00004569"/>
    </source>
</evidence>
<comment type="caution">
    <text evidence="9">The sequence shown here is derived from an EMBL/GenBank/DDBJ whole genome shotgun (WGS) entry which is preliminary data.</text>
</comment>
<comment type="similarity">
    <text evidence="2">Belongs to the peptidase M16 family. PreP subfamily.</text>
</comment>
<feature type="compositionally biased region" description="Basic and acidic residues" evidence="7">
    <location>
        <begin position="979"/>
        <end position="988"/>
    </location>
</feature>